<sequence length="191" mass="22168">MHIFFKKLSILAKRRLFCWCYRQQAKDYCQWLDKESGNKIDLPTEAQWEYAARSRGQYFQFPTNNGEYLPGKNVPGKDELDKYTDGFGFPFYPVGKYPPNPPGLYDMGLSGSEWTNDWYASDYYSHSPVNDPQGPAQGTKKVLRGYIGGDRQYALTMFRQSKLPVPKIDKDDDYEKYGVGPQYVFRCVVNK</sequence>
<evidence type="ECO:0000313" key="2">
    <source>
        <dbReference type="EMBL" id="MBD3701161.1"/>
    </source>
</evidence>
<dbReference type="InterPro" id="IPR005532">
    <property type="entry name" value="SUMF_dom"/>
</dbReference>
<comment type="caution">
    <text evidence="2">The sequence shown here is derived from an EMBL/GenBank/DDBJ whole genome shotgun (WGS) entry which is preliminary data.</text>
</comment>
<dbReference type="SUPFAM" id="SSF56436">
    <property type="entry name" value="C-type lectin-like"/>
    <property type="match status" value="1"/>
</dbReference>
<dbReference type="AlphaFoldDB" id="A0A927DCZ4"/>
<name>A0A927DCZ4_KLEPN</name>
<reference evidence="2" key="1">
    <citation type="submission" date="2020-07" db="EMBL/GenBank/DDBJ databases">
        <title>Clinical and genomic characterization of carbapenemase-producing Enterobacterales causing secondary infections during the COVID-19 crisis at a New York City hospital.</title>
        <authorList>
            <person name="Gomez-Simmonds A."/>
            <person name="Annavajhala M.K."/>
            <person name="Uhlemann A.-C."/>
        </authorList>
    </citation>
    <scope>NUCLEOTIDE SEQUENCE</scope>
    <source>
        <strain evidence="2">NK1597</strain>
    </source>
</reference>
<protein>
    <submittedName>
        <fullName evidence="2">SUMF1/EgtB/PvdO family nonheme iron enzyme</fullName>
    </submittedName>
</protein>
<dbReference type="InterPro" id="IPR016187">
    <property type="entry name" value="CTDL_fold"/>
</dbReference>
<dbReference type="Gene3D" id="3.90.1580.10">
    <property type="entry name" value="paralog of FGE (formylglycine-generating enzyme)"/>
    <property type="match status" value="1"/>
</dbReference>
<feature type="domain" description="Sulfatase-modifying factor enzyme-like" evidence="1">
    <location>
        <begin position="24"/>
        <end position="146"/>
    </location>
</feature>
<gene>
    <name evidence="2" type="ORF">IE991_18585</name>
</gene>
<dbReference type="PANTHER" id="PTHR23150">
    <property type="entry name" value="SULFATASE MODIFYING FACTOR 1, 2"/>
    <property type="match status" value="1"/>
</dbReference>
<dbReference type="PANTHER" id="PTHR23150:SF19">
    <property type="entry name" value="FORMYLGLYCINE-GENERATING ENZYME"/>
    <property type="match status" value="1"/>
</dbReference>
<proteinExistence type="predicted"/>
<dbReference type="InterPro" id="IPR051043">
    <property type="entry name" value="Sulfatase_Mod_Factor_Kinase"/>
</dbReference>
<accession>A0A927DCZ4</accession>
<evidence type="ECO:0000313" key="3">
    <source>
        <dbReference type="Proteomes" id="UP000631473"/>
    </source>
</evidence>
<dbReference type="EMBL" id="JACXTI010000002">
    <property type="protein sequence ID" value="MBD3701161.1"/>
    <property type="molecule type" value="Genomic_DNA"/>
</dbReference>
<dbReference type="InterPro" id="IPR042095">
    <property type="entry name" value="SUMF_sf"/>
</dbReference>
<organism evidence="2 3">
    <name type="scientific">Klebsiella pneumoniae</name>
    <dbReference type="NCBI Taxonomy" id="573"/>
    <lineage>
        <taxon>Bacteria</taxon>
        <taxon>Pseudomonadati</taxon>
        <taxon>Pseudomonadota</taxon>
        <taxon>Gammaproteobacteria</taxon>
        <taxon>Enterobacterales</taxon>
        <taxon>Enterobacteriaceae</taxon>
        <taxon>Klebsiella/Raoultella group</taxon>
        <taxon>Klebsiella</taxon>
        <taxon>Klebsiella pneumoniae complex</taxon>
    </lineage>
</organism>
<dbReference type="Pfam" id="PF03781">
    <property type="entry name" value="FGE-sulfatase"/>
    <property type="match status" value="1"/>
</dbReference>
<evidence type="ECO:0000259" key="1">
    <source>
        <dbReference type="Pfam" id="PF03781"/>
    </source>
</evidence>
<dbReference type="Proteomes" id="UP000631473">
    <property type="component" value="Unassembled WGS sequence"/>
</dbReference>
<dbReference type="GO" id="GO:0120147">
    <property type="term" value="F:formylglycine-generating oxidase activity"/>
    <property type="evidence" value="ECO:0007669"/>
    <property type="project" value="TreeGrafter"/>
</dbReference>